<feature type="compositionally biased region" description="Low complexity" evidence="1">
    <location>
        <begin position="1080"/>
        <end position="1093"/>
    </location>
</feature>
<reference evidence="3 4" key="1">
    <citation type="submission" date="2022-12" db="EMBL/GenBank/DDBJ databases">
        <title>Chromosome-level genome assembly of true bugs.</title>
        <authorList>
            <person name="Ma L."/>
            <person name="Li H."/>
        </authorList>
    </citation>
    <scope>NUCLEOTIDE SEQUENCE [LARGE SCALE GENOMIC DNA]</scope>
    <source>
        <strain evidence="3">Lab_2022b</strain>
    </source>
</reference>
<feature type="compositionally biased region" description="Basic and acidic residues" evidence="1">
    <location>
        <begin position="1769"/>
        <end position="1781"/>
    </location>
</feature>
<dbReference type="Proteomes" id="UP001461498">
    <property type="component" value="Unassembled WGS sequence"/>
</dbReference>
<protein>
    <recommendedName>
        <fullName evidence="2">BTB domain-containing protein</fullName>
    </recommendedName>
</protein>
<dbReference type="PROSITE" id="PS50097">
    <property type="entry name" value="BTB"/>
    <property type="match status" value="1"/>
</dbReference>
<dbReference type="Pfam" id="PF00651">
    <property type="entry name" value="BTB"/>
    <property type="match status" value="1"/>
</dbReference>
<feature type="compositionally biased region" description="Polar residues" evidence="1">
    <location>
        <begin position="953"/>
        <end position="971"/>
    </location>
</feature>
<feature type="compositionally biased region" description="Low complexity" evidence="1">
    <location>
        <begin position="1720"/>
        <end position="1732"/>
    </location>
</feature>
<dbReference type="SMART" id="SM00225">
    <property type="entry name" value="BTB"/>
    <property type="match status" value="1"/>
</dbReference>
<feature type="compositionally biased region" description="Polar residues" evidence="1">
    <location>
        <begin position="1549"/>
        <end position="1560"/>
    </location>
</feature>
<feature type="compositionally biased region" description="Polar residues" evidence="1">
    <location>
        <begin position="1008"/>
        <end position="1025"/>
    </location>
</feature>
<feature type="compositionally biased region" description="Basic and acidic residues" evidence="1">
    <location>
        <begin position="1533"/>
        <end position="1545"/>
    </location>
</feature>
<dbReference type="CDD" id="cd18286">
    <property type="entry name" value="BTB2_POZ_BTBD8"/>
    <property type="match status" value="1"/>
</dbReference>
<dbReference type="InterPro" id="IPR000210">
    <property type="entry name" value="BTB/POZ_dom"/>
</dbReference>
<feature type="compositionally biased region" description="Low complexity" evidence="1">
    <location>
        <begin position="48"/>
        <end position="58"/>
    </location>
</feature>
<accession>A0AAW1CSN2</accession>
<evidence type="ECO:0000259" key="2">
    <source>
        <dbReference type="PROSITE" id="PS50097"/>
    </source>
</evidence>
<feature type="region of interest" description="Disordered" evidence="1">
    <location>
        <begin position="430"/>
        <end position="479"/>
    </location>
</feature>
<feature type="region of interest" description="Disordered" evidence="1">
    <location>
        <begin position="503"/>
        <end position="612"/>
    </location>
</feature>
<dbReference type="PANTHER" id="PTHR22427">
    <property type="entry name" value="GH15728P"/>
    <property type="match status" value="1"/>
</dbReference>
<organism evidence="3 4">
    <name type="scientific">Rhynocoris fuscipes</name>
    <dbReference type="NCBI Taxonomy" id="488301"/>
    <lineage>
        <taxon>Eukaryota</taxon>
        <taxon>Metazoa</taxon>
        <taxon>Ecdysozoa</taxon>
        <taxon>Arthropoda</taxon>
        <taxon>Hexapoda</taxon>
        <taxon>Insecta</taxon>
        <taxon>Pterygota</taxon>
        <taxon>Neoptera</taxon>
        <taxon>Paraneoptera</taxon>
        <taxon>Hemiptera</taxon>
        <taxon>Heteroptera</taxon>
        <taxon>Panheteroptera</taxon>
        <taxon>Cimicomorpha</taxon>
        <taxon>Reduviidae</taxon>
        <taxon>Harpactorinae</taxon>
        <taxon>Harpactorini</taxon>
        <taxon>Rhynocoris</taxon>
    </lineage>
</organism>
<dbReference type="SUPFAM" id="SSF54695">
    <property type="entry name" value="POZ domain"/>
    <property type="match status" value="1"/>
</dbReference>
<feature type="compositionally biased region" description="Polar residues" evidence="1">
    <location>
        <begin position="1475"/>
        <end position="1492"/>
    </location>
</feature>
<proteinExistence type="predicted"/>
<feature type="compositionally biased region" description="Low complexity" evidence="1">
    <location>
        <begin position="1739"/>
        <end position="1757"/>
    </location>
</feature>
<dbReference type="PANTHER" id="PTHR22427:SF7">
    <property type="entry name" value="GH15728P"/>
    <property type="match status" value="1"/>
</dbReference>
<dbReference type="EMBL" id="JAPXFL010000011">
    <property type="protein sequence ID" value="KAK9499587.1"/>
    <property type="molecule type" value="Genomic_DNA"/>
</dbReference>
<dbReference type="Gene3D" id="3.30.710.10">
    <property type="entry name" value="Potassium Channel Kv1.1, Chain A"/>
    <property type="match status" value="1"/>
</dbReference>
<name>A0AAW1CSN2_9HEMI</name>
<feature type="region of interest" description="Disordered" evidence="1">
    <location>
        <begin position="1455"/>
        <end position="1781"/>
    </location>
</feature>
<evidence type="ECO:0000313" key="3">
    <source>
        <dbReference type="EMBL" id="KAK9499587.1"/>
    </source>
</evidence>
<feature type="compositionally biased region" description="Low complexity" evidence="1">
    <location>
        <begin position="1567"/>
        <end position="1586"/>
    </location>
</feature>
<feature type="compositionally biased region" description="Polar residues" evidence="1">
    <location>
        <begin position="1650"/>
        <end position="1665"/>
    </location>
</feature>
<feature type="region of interest" description="Disordered" evidence="1">
    <location>
        <begin position="1"/>
        <end position="82"/>
    </location>
</feature>
<keyword evidence="4" id="KW-1185">Reference proteome</keyword>
<feature type="compositionally biased region" description="Low complexity" evidence="1">
    <location>
        <begin position="431"/>
        <end position="450"/>
    </location>
</feature>
<feature type="region of interest" description="Disordered" evidence="1">
    <location>
        <begin position="926"/>
        <end position="1029"/>
    </location>
</feature>
<feature type="domain" description="BTB" evidence="2">
    <location>
        <begin position="1121"/>
        <end position="1188"/>
    </location>
</feature>
<dbReference type="CDD" id="cd18490">
    <property type="entry name" value="BACK_BTBD8"/>
    <property type="match status" value="1"/>
</dbReference>
<dbReference type="InterPro" id="IPR043225">
    <property type="entry name" value="BACK_BTBD8"/>
</dbReference>
<evidence type="ECO:0000313" key="4">
    <source>
        <dbReference type="Proteomes" id="UP001461498"/>
    </source>
</evidence>
<feature type="compositionally biased region" description="Low complexity" evidence="1">
    <location>
        <begin position="1493"/>
        <end position="1511"/>
    </location>
</feature>
<feature type="compositionally biased region" description="Polar residues" evidence="1">
    <location>
        <begin position="1697"/>
        <end position="1718"/>
    </location>
</feature>
<feature type="compositionally biased region" description="Polar residues" evidence="1">
    <location>
        <begin position="1593"/>
        <end position="1603"/>
    </location>
</feature>
<feature type="region of interest" description="Disordered" evidence="1">
    <location>
        <begin position="1056"/>
        <end position="1102"/>
    </location>
</feature>
<dbReference type="InterPro" id="IPR011333">
    <property type="entry name" value="SKP1/BTB/POZ_sf"/>
</dbReference>
<gene>
    <name evidence="3" type="ORF">O3M35_002604</name>
</gene>
<feature type="compositionally biased region" description="Polar residues" evidence="1">
    <location>
        <begin position="1066"/>
        <end position="1078"/>
    </location>
</feature>
<feature type="compositionally biased region" description="Polar residues" evidence="1">
    <location>
        <begin position="1758"/>
        <end position="1768"/>
    </location>
</feature>
<feature type="compositionally biased region" description="Basic and acidic residues" evidence="1">
    <location>
        <begin position="68"/>
        <end position="82"/>
    </location>
</feature>
<evidence type="ECO:0000256" key="1">
    <source>
        <dbReference type="SAM" id="MobiDB-lite"/>
    </source>
</evidence>
<sequence length="1781" mass="194506">MNRYKLEEEMSMGESLMEAVSSGYATGSSPKADATEIGTSDDIPQDRSAASSSVSSDAGTWDDQQTFVEKEPISVTSPEEKKESSCIYSKNELIDNHSHVITTVTVDNIQLKDGEEPCQQQQEQELTASKGNFFIDASTLRDENEVVVFTSIATLTTTTLSISTQTITTSTSTKAITTDENTNVVITTDKDNDMKIDSAIVDDKQLLYDKSDLDISNNLVDNSTNDKNDLKETVLISNKDLIVEDVKQYNEEEGDGEEHVINEEEMRRSITTRRNTFELELNDEQKARLKEEYEKSNGFTDVASVDFGVTTVEKSENEKNKSYSVVQNDLISNNTMIINKVARAEDDVHSPDSLNNDFPYEPYGVEAKEEEIINEMALIVDSSFGKGHASDVLRSSTVQSNDNTKEAASLNKVLTLLDSSQHQQLNCSAVSDLSNSSGPNSSLSASCLSSSRREAESTDDTTASPRNSDKLGDTSIAGYSDSRIESKPILSGMSDLSDYSLSASPVMSRRKPETDAPILSGGTPARAPQQTKKPRVRSANSMNTSWVVDMSDTGKSPPPDPPRQERCSKTGSSGMGFFVPLDDPYPSIDSVTSNSSERSERKYTTSERNSSSSCGFYIDLKNDFESNGSDCESIGRHQSSLKETNNIQQPEKKLFPLFIDIGVSNGRDSPRSKPGSPFLTNKRKGPSIVDRMTIKHLDKKSTSTSSDSGLDCAEHSDLPKSKLLDSSLEQGSLAASDCSTNDSACSTKRQSFFMFIEANESPVTRRRTLPSGMRHSANRHSWNNEKKFSSENNAPTIKEHKRSSSVSYDDTVQKLDLDKSGPASIDEIGLKKEKKRMQTSWHGQVKASTELSRIIANGAKHEYDRAKEQRKSLEVADELADKVEELSCSIKSDEMFDISNATSSKEDRTFVIDDVSKAVNISSNDLELSTPSHDICSDLSKDDTETDPAVPEQKSTSSNATNKSVGSNDNDLTPKLSEHSSSQPALAVEDETPISFVKLSDMDKEPVKTTTTWSATSEAKTSRMSRSIPEGSWLESKILANSASSRSLSRLFPHLYPQKNQDSDLDQSPHSSMQSSVLDPSPMEMSTEGSETSGAGGGGNGGPCSRLGEDLLRMFLDEISPDVTVDVGGRRIKAHKCILSSRCQYFAGMLSGGWVESAGNVISLQGFSYNAVHFALCHIYSGASNIPETINIVELATLADMLCLEGLKEVIMYTLKVKYCHFFHKPCTGCTVGVLECLPLAAAYGLDEIYRKSLRWITRHFVRVWPTKEFAALPKELQDKCYRQHIVNMSADNILHTILGCESLEATIPNVRRAQSVLALSTKLHEAAIKYLTQHFAAVVTSDAFMTIGKEDAWTVTRLEETLLSASRNLSPDQSCQAYKKLKSLIANISAQCQETCEMDWKVEFIDLLGQLESSVEDCLVRQAGRAARTTSWAQMDLSLRRRIQEIACLVFTPGPRHTTSSSSTTKADSKTGRGNESTVKSRTLPTSQPTKRASSAAPSSASSSRPQSASNQLPSSLPKPKVNAKLAQVKSRYMEPRPVRREPGDLPASNNNTVKTSGSLPRRPSSGKTVSSSDSSRTSSPATNSRVIRTRPATTASTTGGRDTSRSAAERGASSLPARTEPRVKSSECVADGGFKVPRPRAPTRLDGTKSSPTLPSKRQSHGGSPSLGKSPATNSSASPSLRHRVPPPSAVTPAETVTNQSSNKQQTTLKRTSTFRVASKTTKASAAKQAAPRDTSQRTSRSTLQQQNSTTNRQRPNLSTTRSSTFSKEEPTFPEHRRM</sequence>
<feature type="region of interest" description="Disordered" evidence="1">
    <location>
        <begin position="665"/>
        <end position="686"/>
    </location>
</feature>
<dbReference type="Pfam" id="PF26017">
    <property type="entry name" value="BACK_BTBD8"/>
    <property type="match status" value="1"/>
</dbReference>
<comment type="caution">
    <text evidence="3">The sequence shown here is derived from an EMBL/GenBank/DDBJ whole genome shotgun (WGS) entry which is preliminary data.</text>
</comment>